<dbReference type="Proteomes" id="UP000291343">
    <property type="component" value="Unassembled WGS sequence"/>
</dbReference>
<evidence type="ECO:0000313" key="3">
    <source>
        <dbReference type="Proteomes" id="UP000291343"/>
    </source>
</evidence>
<organism evidence="2 3">
    <name type="scientific">Laodelphax striatellus</name>
    <name type="common">Small brown planthopper</name>
    <name type="synonym">Delphax striatella</name>
    <dbReference type="NCBI Taxonomy" id="195883"/>
    <lineage>
        <taxon>Eukaryota</taxon>
        <taxon>Metazoa</taxon>
        <taxon>Ecdysozoa</taxon>
        <taxon>Arthropoda</taxon>
        <taxon>Hexapoda</taxon>
        <taxon>Insecta</taxon>
        <taxon>Pterygota</taxon>
        <taxon>Neoptera</taxon>
        <taxon>Paraneoptera</taxon>
        <taxon>Hemiptera</taxon>
        <taxon>Auchenorrhyncha</taxon>
        <taxon>Fulgoroidea</taxon>
        <taxon>Delphacidae</taxon>
        <taxon>Criomorphinae</taxon>
        <taxon>Laodelphax</taxon>
    </lineage>
</organism>
<accession>A0A482X6Y9</accession>
<dbReference type="EMBL" id="QKKF02016774">
    <property type="protein sequence ID" value="RZF41544.1"/>
    <property type="molecule type" value="Genomic_DNA"/>
</dbReference>
<reference evidence="2 3" key="1">
    <citation type="journal article" date="2017" name="Gigascience">
        <title>Genome sequence of the small brown planthopper, Laodelphax striatellus.</title>
        <authorList>
            <person name="Zhu J."/>
            <person name="Jiang F."/>
            <person name="Wang X."/>
            <person name="Yang P."/>
            <person name="Bao Y."/>
            <person name="Zhao W."/>
            <person name="Wang W."/>
            <person name="Lu H."/>
            <person name="Wang Q."/>
            <person name="Cui N."/>
            <person name="Li J."/>
            <person name="Chen X."/>
            <person name="Luo L."/>
            <person name="Yu J."/>
            <person name="Kang L."/>
            <person name="Cui F."/>
        </authorList>
    </citation>
    <scope>NUCLEOTIDE SEQUENCE [LARGE SCALE GENOMIC DNA]</scope>
    <source>
        <strain evidence="2">Lst14</strain>
    </source>
</reference>
<name>A0A482X6Y9_LAOST</name>
<proteinExistence type="predicted"/>
<feature type="compositionally biased region" description="Polar residues" evidence="1">
    <location>
        <begin position="85"/>
        <end position="113"/>
    </location>
</feature>
<evidence type="ECO:0000256" key="1">
    <source>
        <dbReference type="SAM" id="MobiDB-lite"/>
    </source>
</evidence>
<protein>
    <submittedName>
        <fullName evidence="2">Uncharacterized protein</fullName>
    </submittedName>
</protein>
<sequence>MDRCSHLDDGDIENFFELPSSELDRPSEGGIFYDSDIDPEYRPFDDSPESENEQLLLNDTVLSADVIDSSEDSETSHDETDIEVSINQPNQQGSFDPGEGTSSHQDTSNNQSRGQDDDNIPDPGLFTSKSLSCSPSLGLLELLEENVDLPVCNLEDIIQDEPAAVYTIIKKHPRTAQILAEAGNYGEVIGCSVHHNELGMYSDEQLKFGRELALTEHFGYQAEMQVDPVPIEGDDAPDAHDLEPKDIEILDEPYPDQAAINDEHTTTTTTASVEESVAIPASEGNKTGITVSDGSMKGINLKAILESMEHHGYSGENFKPTATVFQRLRVRSEKCTVGLMRQFYQQVTYALEVLF</sequence>
<comment type="caution">
    <text evidence="2">The sequence shown here is derived from an EMBL/GenBank/DDBJ whole genome shotgun (WGS) entry which is preliminary data.</text>
</comment>
<evidence type="ECO:0000313" key="2">
    <source>
        <dbReference type="EMBL" id="RZF41544.1"/>
    </source>
</evidence>
<feature type="region of interest" description="Disordered" evidence="1">
    <location>
        <begin position="17"/>
        <end position="52"/>
    </location>
</feature>
<feature type="region of interest" description="Disordered" evidence="1">
    <location>
        <begin position="68"/>
        <end position="127"/>
    </location>
</feature>
<gene>
    <name evidence="2" type="ORF">LSTR_LSTR000258</name>
</gene>
<dbReference type="InParanoid" id="A0A482X6Y9"/>
<dbReference type="AlphaFoldDB" id="A0A482X6Y9"/>
<keyword evidence="3" id="KW-1185">Reference proteome</keyword>